<evidence type="ECO:0000313" key="2">
    <source>
        <dbReference type="EMBL" id="KAK2072339.1"/>
    </source>
</evidence>
<proteinExistence type="predicted"/>
<protein>
    <submittedName>
        <fullName evidence="2">Uncharacterized protein</fullName>
    </submittedName>
</protein>
<evidence type="ECO:0000313" key="3">
    <source>
        <dbReference type="Proteomes" id="UP001217918"/>
    </source>
</evidence>
<keyword evidence="1" id="KW-0732">Signal</keyword>
<feature type="signal peptide" evidence="1">
    <location>
        <begin position="1"/>
        <end position="15"/>
    </location>
</feature>
<keyword evidence="3" id="KW-1185">Reference proteome</keyword>
<dbReference type="Proteomes" id="UP001217918">
    <property type="component" value="Unassembled WGS sequence"/>
</dbReference>
<feature type="chain" id="PRO_5042264434" evidence="1">
    <location>
        <begin position="16"/>
        <end position="231"/>
    </location>
</feature>
<name>A0AAD9I833_9PEZI</name>
<comment type="caution">
    <text evidence="2">The sequence shown here is derived from an EMBL/GenBank/DDBJ whole genome shotgun (WGS) entry which is preliminary data.</text>
</comment>
<dbReference type="AlphaFoldDB" id="A0AAD9I833"/>
<dbReference type="EMBL" id="JAQQPM010000006">
    <property type="protein sequence ID" value="KAK2072339.1"/>
    <property type="molecule type" value="Genomic_DNA"/>
</dbReference>
<gene>
    <name evidence="2" type="ORF">P8C59_006698</name>
</gene>
<sequence length="231" mass="24831">MFRCILLAGIAAAAAVRPRSLTNFVTLGDSYTDNGRLDYYLGHEDKAPPAGTLPPPSSVAASGGLAWGQVVAAQTGVNYVDYAVSGATGSDAIVPRFLAAHNQTEYAAKMREYTTLVNAVIAAGVPLQLLRQRRWPGAVFSVLDVHALLVDVHSHRRAYPDAPYNTAGFYHHRPPSRQNCTALSDLGPLSGFKWYDELHPSTKTASIVAQHLIDVVYGNSTYGVTYSLASQ</sequence>
<dbReference type="InterPro" id="IPR036514">
    <property type="entry name" value="SGNH_hydro_sf"/>
</dbReference>
<dbReference type="Gene3D" id="3.40.50.1110">
    <property type="entry name" value="SGNH hydrolase"/>
    <property type="match status" value="2"/>
</dbReference>
<accession>A0AAD9I833</accession>
<dbReference type="SUPFAM" id="SSF52266">
    <property type="entry name" value="SGNH hydrolase"/>
    <property type="match status" value="1"/>
</dbReference>
<reference evidence="2" key="1">
    <citation type="journal article" date="2023" name="Mol. Plant Microbe Interact.">
        <title>Elucidating the Obligate Nature and Biological Capacity of an Invasive Fungal Corn Pathogen.</title>
        <authorList>
            <person name="MacCready J.S."/>
            <person name="Roggenkamp E.M."/>
            <person name="Gdanetz K."/>
            <person name="Chilvers M.I."/>
        </authorList>
    </citation>
    <scope>NUCLEOTIDE SEQUENCE</scope>
    <source>
        <strain evidence="2">PM02</strain>
    </source>
</reference>
<organism evidence="2 3">
    <name type="scientific">Phyllachora maydis</name>
    <dbReference type="NCBI Taxonomy" id="1825666"/>
    <lineage>
        <taxon>Eukaryota</taxon>
        <taxon>Fungi</taxon>
        <taxon>Dikarya</taxon>
        <taxon>Ascomycota</taxon>
        <taxon>Pezizomycotina</taxon>
        <taxon>Sordariomycetes</taxon>
        <taxon>Sordariomycetidae</taxon>
        <taxon>Phyllachorales</taxon>
        <taxon>Phyllachoraceae</taxon>
        <taxon>Phyllachora</taxon>
    </lineage>
</organism>
<evidence type="ECO:0000256" key="1">
    <source>
        <dbReference type="SAM" id="SignalP"/>
    </source>
</evidence>